<protein>
    <submittedName>
        <fullName evidence="2">Uncharacterized protein</fullName>
    </submittedName>
</protein>
<dbReference type="AlphaFoldDB" id="A0A448XMH3"/>
<evidence type="ECO:0000313" key="3">
    <source>
        <dbReference type="Proteomes" id="UP000784294"/>
    </source>
</evidence>
<feature type="region of interest" description="Disordered" evidence="1">
    <location>
        <begin position="82"/>
        <end position="101"/>
    </location>
</feature>
<dbReference type="EMBL" id="CAAALY010264030">
    <property type="protein sequence ID" value="VEL40199.1"/>
    <property type="molecule type" value="Genomic_DNA"/>
</dbReference>
<accession>A0A448XMH3</accession>
<proteinExistence type="predicted"/>
<name>A0A448XMH3_9PLAT</name>
<dbReference type="Proteomes" id="UP000784294">
    <property type="component" value="Unassembled WGS sequence"/>
</dbReference>
<evidence type="ECO:0000256" key="1">
    <source>
        <dbReference type="SAM" id="MobiDB-lite"/>
    </source>
</evidence>
<feature type="region of interest" description="Disordered" evidence="1">
    <location>
        <begin position="1"/>
        <end position="24"/>
    </location>
</feature>
<evidence type="ECO:0000313" key="2">
    <source>
        <dbReference type="EMBL" id="VEL40199.1"/>
    </source>
</evidence>
<gene>
    <name evidence="2" type="ORF">PXEA_LOCUS33639</name>
</gene>
<keyword evidence="3" id="KW-1185">Reference proteome</keyword>
<comment type="caution">
    <text evidence="2">The sequence shown here is derived from an EMBL/GenBank/DDBJ whole genome shotgun (WGS) entry which is preliminary data.</text>
</comment>
<organism evidence="2 3">
    <name type="scientific">Protopolystoma xenopodis</name>
    <dbReference type="NCBI Taxonomy" id="117903"/>
    <lineage>
        <taxon>Eukaryota</taxon>
        <taxon>Metazoa</taxon>
        <taxon>Spiralia</taxon>
        <taxon>Lophotrochozoa</taxon>
        <taxon>Platyhelminthes</taxon>
        <taxon>Monogenea</taxon>
        <taxon>Polyopisthocotylea</taxon>
        <taxon>Polystomatidea</taxon>
        <taxon>Polystomatidae</taxon>
        <taxon>Protopolystoma</taxon>
    </lineage>
</organism>
<sequence>MSTSSSSCGCRQLGRDSNSLGESTVASCSVPAWRLQRQLTHAMLQVKDRLRVSPQKVGKFGLEKWLASQPIAEIGFQKMASSPSDGVFRGGTDVRSVETID</sequence>
<reference evidence="2" key="1">
    <citation type="submission" date="2018-11" db="EMBL/GenBank/DDBJ databases">
        <authorList>
            <consortium name="Pathogen Informatics"/>
        </authorList>
    </citation>
    <scope>NUCLEOTIDE SEQUENCE</scope>
</reference>